<protein>
    <recommendedName>
        <fullName evidence="1">SIS domain-containing protein</fullName>
    </recommendedName>
</protein>
<dbReference type="InterPro" id="IPR001347">
    <property type="entry name" value="SIS_dom"/>
</dbReference>
<dbReference type="Pfam" id="PF01380">
    <property type="entry name" value="SIS"/>
    <property type="match status" value="1"/>
</dbReference>
<dbReference type="AlphaFoldDB" id="X1KQT8"/>
<organism evidence="2">
    <name type="scientific">marine sediment metagenome</name>
    <dbReference type="NCBI Taxonomy" id="412755"/>
    <lineage>
        <taxon>unclassified sequences</taxon>
        <taxon>metagenomes</taxon>
        <taxon>ecological metagenomes</taxon>
    </lineage>
</organism>
<feature type="domain" description="SIS" evidence="1">
    <location>
        <begin position="1"/>
        <end position="92"/>
    </location>
</feature>
<dbReference type="Gene3D" id="3.40.50.10490">
    <property type="entry name" value="Glucose-6-phosphate isomerase like protein, domain 1"/>
    <property type="match status" value="1"/>
</dbReference>
<sequence>MVGKDDVVITLSNSGETREMLNCFPALKKIGCKIISVTSNPNSTMAKNSHIHISIGKLEEVDHLNLAPTTSSTATLIIGDALAVTISYLDLYLLSNHYS</sequence>
<dbReference type="InterPro" id="IPR046348">
    <property type="entry name" value="SIS_dom_sf"/>
</dbReference>
<dbReference type="PANTHER" id="PTHR42745">
    <property type="match status" value="1"/>
</dbReference>
<evidence type="ECO:0000259" key="1">
    <source>
        <dbReference type="PROSITE" id="PS51464"/>
    </source>
</evidence>
<accession>X1KQT8</accession>
<proteinExistence type="predicted"/>
<dbReference type="SUPFAM" id="SSF53697">
    <property type="entry name" value="SIS domain"/>
    <property type="match status" value="1"/>
</dbReference>
<evidence type="ECO:0000313" key="2">
    <source>
        <dbReference type="EMBL" id="GAH92504.1"/>
    </source>
</evidence>
<dbReference type="GO" id="GO:0097367">
    <property type="term" value="F:carbohydrate derivative binding"/>
    <property type="evidence" value="ECO:0007669"/>
    <property type="project" value="InterPro"/>
</dbReference>
<dbReference type="InterPro" id="IPR050986">
    <property type="entry name" value="GutQ/KpsF_isomerases"/>
</dbReference>
<dbReference type="PROSITE" id="PS51464">
    <property type="entry name" value="SIS"/>
    <property type="match status" value="1"/>
</dbReference>
<gene>
    <name evidence="2" type="ORF">S06H3_03496</name>
</gene>
<dbReference type="EMBL" id="BARV01001142">
    <property type="protein sequence ID" value="GAH92504.1"/>
    <property type="molecule type" value="Genomic_DNA"/>
</dbReference>
<name>X1KQT8_9ZZZZ</name>
<reference evidence="2" key="1">
    <citation type="journal article" date="2014" name="Front. Microbiol.">
        <title>High frequency of phylogenetically diverse reductive dehalogenase-homologous genes in deep subseafloor sedimentary metagenomes.</title>
        <authorList>
            <person name="Kawai M."/>
            <person name="Futagami T."/>
            <person name="Toyoda A."/>
            <person name="Takaki Y."/>
            <person name="Nishi S."/>
            <person name="Hori S."/>
            <person name="Arai W."/>
            <person name="Tsubouchi T."/>
            <person name="Morono Y."/>
            <person name="Uchiyama I."/>
            <person name="Ito T."/>
            <person name="Fujiyama A."/>
            <person name="Inagaki F."/>
            <person name="Takami H."/>
        </authorList>
    </citation>
    <scope>NUCLEOTIDE SEQUENCE</scope>
    <source>
        <strain evidence="2">Expedition CK06-06</strain>
    </source>
</reference>
<comment type="caution">
    <text evidence="2">The sequence shown here is derived from an EMBL/GenBank/DDBJ whole genome shotgun (WGS) entry which is preliminary data.</text>
</comment>
<dbReference type="PANTHER" id="PTHR42745:SF1">
    <property type="entry name" value="ARABINOSE 5-PHOSPHATE ISOMERASE KDSD"/>
    <property type="match status" value="1"/>
</dbReference>
<dbReference type="GO" id="GO:1901135">
    <property type="term" value="P:carbohydrate derivative metabolic process"/>
    <property type="evidence" value="ECO:0007669"/>
    <property type="project" value="InterPro"/>
</dbReference>